<dbReference type="AlphaFoldDB" id="A0A2V0R960"/>
<organism evidence="2">
    <name type="scientific">viral metagenome</name>
    <dbReference type="NCBI Taxonomy" id="1070528"/>
    <lineage>
        <taxon>unclassified sequences</taxon>
        <taxon>metagenomes</taxon>
        <taxon>organismal metagenomes</taxon>
    </lineage>
</organism>
<feature type="compositionally biased region" description="Polar residues" evidence="1">
    <location>
        <begin position="68"/>
        <end position="83"/>
    </location>
</feature>
<comment type="caution">
    <text evidence="2">The sequence shown here is derived from an EMBL/GenBank/DDBJ whole genome shotgun (WGS) entry which is preliminary data.</text>
</comment>
<evidence type="ECO:0000313" key="2">
    <source>
        <dbReference type="EMBL" id="GBH21829.1"/>
    </source>
</evidence>
<evidence type="ECO:0000256" key="1">
    <source>
        <dbReference type="SAM" id="MobiDB-lite"/>
    </source>
</evidence>
<protein>
    <submittedName>
        <fullName evidence="2">Uncharacterized protein</fullName>
    </submittedName>
</protein>
<feature type="region of interest" description="Disordered" evidence="1">
    <location>
        <begin position="1"/>
        <end position="124"/>
    </location>
</feature>
<accession>A0A2V0R960</accession>
<feature type="compositionally biased region" description="Basic and acidic residues" evidence="1">
    <location>
        <begin position="90"/>
        <end position="102"/>
    </location>
</feature>
<name>A0A2V0R960_9ZZZZ</name>
<feature type="compositionally biased region" description="Polar residues" evidence="1">
    <location>
        <begin position="115"/>
        <end position="124"/>
    </location>
</feature>
<reference evidence="2" key="1">
    <citation type="submission" date="2017-04" db="EMBL/GenBank/DDBJ databases">
        <title>Unveiling RNA virosphere associated with marine microorganisms.</title>
        <authorList>
            <person name="Urayama S."/>
            <person name="Takaki Y."/>
            <person name="Nishi S."/>
            <person name="Yoshida Y."/>
            <person name="Deguchi S."/>
            <person name="Takai K."/>
            <person name="Nunoura T."/>
        </authorList>
    </citation>
    <scope>NUCLEOTIDE SEQUENCE</scope>
</reference>
<dbReference type="EMBL" id="BDQA01000370">
    <property type="protein sequence ID" value="GBH21829.1"/>
    <property type="molecule type" value="Genomic_RNA"/>
</dbReference>
<proteinExistence type="predicted"/>
<sequence>MDRFYASGPDVDVLAESNTVDEGPDVRTDLGIGSSTDAGQTDVEPEGTTDNRGESDTPPKLGGGSPDEGTSITSDHAQVTTGGTDVVETPDERTESESEQSGREQIYPGFHFAPSQHSRGNQLY</sequence>